<dbReference type="STRING" id="1399797.GCA_000518285_01765"/>
<keyword evidence="1" id="KW-1133">Transmembrane helix</keyword>
<dbReference type="EMBL" id="PHNE01000004">
    <property type="protein sequence ID" value="PPE05178.1"/>
    <property type="molecule type" value="Genomic_DNA"/>
</dbReference>
<proteinExistence type="predicted"/>
<name>A0A2S5RCZ7_9MOLU</name>
<gene>
    <name evidence="2" type="ORF">ELUCI_v1c07140</name>
</gene>
<dbReference type="AlphaFoldDB" id="A0A2S5RCZ7"/>
<keyword evidence="1" id="KW-0472">Membrane</keyword>
<organism evidence="2 3">
    <name type="scientific">Williamsoniiplasma lucivorax</name>
    <dbReference type="NCBI Taxonomy" id="209274"/>
    <lineage>
        <taxon>Bacteria</taxon>
        <taxon>Bacillati</taxon>
        <taxon>Mycoplasmatota</taxon>
        <taxon>Mollicutes</taxon>
        <taxon>Entomoplasmatales</taxon>
        <taxon>Williamsoniiplasma</taxon>
    </lineage>
</organism>
<evidence type="ECO:0000313" key="3">
    <source>
        <dbReference type="Proteomes" id="UP000237865"/>
    </source>
</evidence>
<reference evidence="2 3" key="1">
    <citation type="submission" date="2017-11" db="EMBL/GenBank/DDBJ databases">
        <title>Genome sequence of Entomoplasma lucivorax PIPN-2 (ATCC 49196).</title>
        <authorList>
            <person name="Lo W.-S."/>
            <person name="Gasparich G.E."/>
            <person name="Kuo C.-H."/>
        </authorList>
    </citation>
    <scope>NUCLEOTIDE SEQUENCE [LARGE SCALE GENOMIC DNA]</scope>
    <source>
        <strain evidence="2 3">PIPN-2</strain>
    </source>
</reference>
<accession>A0A2S5RCZ7</accession>
<protein>
    <recommendedName>
        <fullName evidence="4">DUF5673 domain-containing protein</fullName>
    </recommendedName>
</protein>
<evidence type="ECO:0000313" key="2">
    <source>
        <dbReference type="EMBL" id="PPE05178.1"/>
    </source>
</evidence>
<dbReference type="Proteomes" id="UP000237865">
    <property type="component" value="Unassembled WGS sequence"/>
</dbReference>
<evidence type="ECO:0008006" key="4">
    <source>
        <dbReference type="Google" id="ProtNLM"/>
    </source>
</evidence>
<evidence type="ECO:0000256" key="1">
    <source>
        <dbReference type="SAM" id="Phobius"/>
    </source>
</evidence>
<feature type="transmembrane region" description="Helical" evidence="1">
    <location>
        <begin position="56"/>
        <end position="80"/>
    </location>
</feature>
<dbReference type="RefSeq" id="WP_028126947.1">
    <property type="nucleotide sequence ID" value="NZ_PHNE01000004.1"/>
</dbReference>
<feature type="transmembrane region" description="Helical" evidence="1">
    <location>
        <begin position="6"/>
        <end position="24"/>
    </location>
</feature>
<comment type="caution">
    <text evidence="2">The sequence shown here is derived from an EMBL/GenBank/DDBJ whole genome shotgun (WGS) entry which is preliminary data.</text>
</comment>
<keyword evidence="3" id="KW-1185">Reference proteome</keyword>
<keyword evidence="1" id="KW-0812">Transmembrane</keyword>
<feature type="transmembrane region" description="Helical" evidence="1">
    <location>
        <begin position="86"/>
        <end position="105"/>
    </location>
</feature>
<sequence length="187" mass="21934">MFSITISTVVLTTMIFLITCFFVVKTTKDILKMKQFEKQDVTFFWNQKMWICHCGIIISLVSLFVIMIIVFVIQIVGLMSNHIGDWVIGVLAVILILFSIWIITFERKIISGIIFVYKNNNLVFLDAIIPVTALIKLENDLKRRWIIILWKDQETLGNVEKIKIRYNYKIKDLLKELKIPNQFDEGE</sequence>